<accession>A0A7J9L4L6</accession>
<dbReference type="PANTHER" id="PTHR47991">
    <property type="entry name" value="OXOGLUTARATE/IRON-DEPENDENT DIOXYGENASE"/>
    <property type="match status" value="1"/>
</dbReference>
<protein>
    <recommendedName>
        <fullName evidence="4">Non-haem dioxygenase N-terminal domain-containing protein</fullName>
    </recommendedName>
</protein>
<dbReference type="InterPro" id="IPR027443">
    <property type="entry name" value="IPNS-like_sf"/>
</dbReference>
<keyword evidence="1" id="KW-0479">Metal-binding</keyword>
<organism evidence="5 6">
    <name type="scientific">Gossypium schwendimanii</name>
    <name type="common">Cotton</name>
    <dbReference type="NCBI Taxonomy" id="34291"/>
    <lineage>
        <taxon>Eukaryota</taxon>
        <taxon>Viridiplantae</taxon>
        <taxon>Streptophyta</taxon>
        <taxon>Embryophyta</taxon>
        <taxon>Tracheophyta</taxon>
        <taxon>Spermatophyta</taxon>
        <taxon>Magnoliopsida</taxon>
        <taxon>eudicotyledons</taxon>
        <taxon>Gunneridae</taxon>
        <taxon>Pentapetalae</taxon>
        <taxon>rosids</taxon>
        <taxon>malvids</taxon>
        <taxon>Malvales</taxon>
        <taxon>Malvaceae</taxon>
        <taxon>Malvoideae</taxon>
        <taxon>Gossypium</taxon>
    </lineage>
</organism>
<evidence type="ECO:0000313" key="5">
    <source>
        <dbReference type="EMBL" id="MBA0853329.1"/>
    </source>
</evidence>
<dbReference type="Pfam" id="PF14226">
    <property type="entry name" value="DIOX_N"/>
    <property type="match status" value="1"/>
</dbReference>
<dbReference type="Gene3D" id="2.60.120.330">
    <property type="entry name" value="B-lactam Antibiotic, Isopenicillin N Synthase, Chain"/>
    <property type="match status" value="1"/>
</dbReference>
<reference evidence="5 6" key="1">
    <citation type="journal article" date="2019" name="Genome Biol. Evol.">
        <title>Insights into the evolution of the New World diploid cottons (Gossypium, subgenus Houzingenia) based on genome sequencing.</title>
        <authorList>
            <person name="Grover C.E."/>
            <person name="Arick M.A. 2nd"/>
            <person name="Thrash A."/>
            <person name="Conover J.L."/>
            <person name="Sanders W.S."/>
            <person name="Peterson D.G."/>
            <person name="Frelichowski J.E."/>
            <person name="Scheffler J.A."/>
            <person name="Scheffler B.E."/>
            <person name="Wendel J.F."/>
        </authorList>
    </citation>
    <scope>NUCLEOTIDE SEQUENCE [LARGE SCALE GENOMIC DNA]</scope>
    <source>
        <strain evidence="5">1</strain>
        <tissue evidence="5">Leaf</tissue>
    </source>
</reference>
<evidence type="ECO:0000256" key="1">
    <source>
        <dbReference type="ARBA" id="ARBA00022723"/>
    </source>
</evidence>
<proteinExistence type="predicted"/>
<gene>
    <name evidence="5" type="ORF">Goshw_016125</name>
</gene>
<evidence type="ECO:0000313" key="6">
    <source>
        <dbReference type="Proteomes" id="UP000593576"/>
    </source>
</evidence>
<dbReference type="GO" id="GO:0046872">
    <property type="term" value="F:metal ion binding"/>
    <property type="evidence" value="ECO:0007669"/>
    <property type="project" value="UniProtKB-KW"/>
</dbReference>
<dbReference type="AlphaFoldDB" id="A0A7J9L4L6"/>
<sequence>MRSDSQSVPERYVHENNKDGSIVSQDSANSLQIPVIDFSFLAKGDEDEVHKLHLACEDWGFFQIINHRVKEEILKKMKAAVAAFFELPIEEKKKYGKAENEIEGYGQNFVVSQHQKLDWSDMIYLITLSS</sequence>
<dbReference type="EMBL" id="JABFAF010000004">
    <property type="protein sequence ID" value="MBA0853329.1"/>
    <property type="molecule type" value="Genomic_DNA"/>
</dbReference>
<feature type="domain" description="Non-haem dioxygenase N-terminal" evidence="4">
    <location>
        <begin position="33"/>
        <end position="127"/>
    </location>
</feature>
<keyword evidence="6" id="KW-1185">Reference proteome</keyword>
<dbReference type="InterPro" id="IPR050295">
    <property type="entry name" value="Plant_2OG-oxidoreductases"/>
</dbReference>
<evidence type="ECO:0000259" key="4">
    <source>
        <dbReference type="Pfam" id="PF14226"/>
    </source>
</evidence>
<evidence type="ECO:0000256" key="3">
    <source>
        <dbReference type="SAM" id="MobiDB-lite"/>
    </source>
</evidence>
<name>A0A7J9L4L6_GOSSC</name>
<dbReference type="SUPFAM" id="SSF51197">
    <property type="entry name" value="Clavaminate synthase-like"/>
    <property type="match status" value="1"/>
</dbReference>
<dbReference type="InterPro" id="IPR026992">
    <property type="entry name" value="DIOX_N"/>
</dbReference>
<comment type="caution">
    <text evidence="5">The sequence shown here is derived from an EMBL/GenBank/DDBJ whole genome shotgun (WGS) entry which is preliminary data.</text>
</comment>
<feature type="region of interest" description="Disordered" evidence="3">
    <location>
        <begin position="1"/>
        <end position="23"/>
    </location>
</feature>
<dbReference type="OrthoDB" id="288590at2759"/>
<dbReference type="Proteomes" id="UP000593576">
    <property type="component" value="Unassembled WGS sequence"/>
</dbReference>
<keyword evidence="2" id="KW-0408">Iron</keyword>
<evidence type="ECO:0000256" key="2">
    <source>
        <dbReference type="ARBA" id="ARBA00023004"/>
    </source>
</evidence>